<evidence type="ECO:0000256" key="1">
    <source>
        <dbReference type="SAM" id="MobiDB-lite"/>
    </source>
</evidence>
<reference evidence="2 3" key="1">
    <citation type="journal article" date="2021" name="Nat. Plants">
        <title>The Taxus genome provides insights into paclitaxel biosynthesis.</title>
        <authorList>
            <person name="Xiong X."/>
            <person name="Gou J."/>
            <person name="Liao Q."/>
            <person name="Li Y."/>
            <person name="Zhou Q."/>
            <person name="Bi G."/>
            <person name="Li C."/>
            <person name="Du R."/>
            <person name="Wang X."/>
            <person name="Sun T."/>
            <person name="Guo L."/>
            <person name="Liang H."/>
            <person name="Lu P."/>
            <person name="Wu Y."/>
            <person name="Zhang Z."/>
            <person name="Ro D.K."/>
            <person name="Shang Y."/>
            <person name="Huang S."/>
            <person name="Yan J."/>
        </authorList>
    </citation>
    <scope>NUCLEOTIDE SEQUENCE [LARGE SCALE GENOMIC DNA]</scope>
    <source>
        <strain evidence="2">Ta-2019</strain>
    </source>
</reference>
<protein>
    <submittedName>
        <fullName evidence="2">Uncharacterized protein</fullName>
    </submittedName>
</protein>
<gene>
    <name evidence="2" type="ORF">KI387_000808</name>
</gene>
<feature type="region of interest" description="Disordered" evidence="1">
    <location>
        <begin position="142"/>
        <end position="214"/>
    </location>
</feature>
<name>A0AA38LNA6_TAXCH</name>
<feature type="compositionally biased region" description="Basic and acidic residues" evidence="1">
    <location>
        <begin position="161"/>
        <end position="190"/>
    </location>
</feature>
<sequence length="225" mass="25852">PLPHFKIERYGIRIRPYGAHPNDQDATCSERENSFDYLDIDTDSHCSQYEDLACTNLFMNNSVLTVNPTEPTLDLVYPSLVEWNQQHHMPLDLFENDEAIANFMGIRDTIPIRDHKKGFFIDLDTCAYFGEEAELCGQQNLKKSKGKISKEKPRQKSKSKSHSENLFEALADKQINKSKDKQSDNAKDENLMETSLDEDLNLPPDPTRMEDLSKLQVKETIDVNI</sequence>
<feature type="non-terminal residue" evidence="2">
    <location>
        <position position="225"/>
    </location>
</feature>
<proteinExistence type="predicted"/>
<comment type="caution">
    <text evidence="2">The sequence shown here is derived from an EMBL/GenBank/DDBJ whole genome shotgun (WGS) entry which is preliminary data.</text>
</comment>
<organism evidence="2 3">
    <name type="scientific">Taxus chinensis</name>
    <name type="common">Chinese yew</name>
    <name type="synonym">Taxus wallichiana var. chinensis</name>
    <dbReference type="NCBI Taxonomy" id="29808"/>
    <lineage>
        <taxon>Eukaryota</taxon>
        <taxon>Viridiplantae</taxon>
        <taxon>Streptophyta</taxon>
        <taxon>Embryophyta</taxon>
        <taxon>Tracheophyta</taxon>
        <taxon>Spermatophyta</taxon>
        <taxon>Pinopsida</taxon>
        <taxon>Pinidae</taxon>
        <taxon>Conifers II</taxon>
        <taxon>Cupressales</taxon>
        <taxon>Taxaceae</taxon>
        <taxon>Taxus</taxon>
    </lineage>
</organism>
<evidence type="ECO:0000313" key="2">
    <source>
        <dbReference type="EMBL" id="KAH9328700.1"/>
    </source>
</evidence>
<accession>A0AA38LNA6</accession>
<feature type="non-terminal residue" evidence="2">
    <location>
        <position position="1"/>
    </location>
</feature>
<dbReference type="Proteomes" id="UP000824469">
    <property type="component" value="Unassembled WGS sequence"/>
</dbReference>
<dbReference type="AlphaFoldDB" id="A0AA38LNA6"/>
<dbReference type="EMBL" id="JAHRHJ020000001">
    <property type="protein sequence ID" value="KAH9328700.1"/>
    <property type="molecule type" value="Genomic_DNA"/>
</dbReference>
<keyword evidence="3" id="KW-1185">Reference proteome</keyword>
<evidence type="ECO:0000313" key="3">
    <source>
        <dbReference type="Proteomes" id="UP000824469"/>
    </source>
</evidence>